<dbReference type="InterPro" id="IPR021714">
    <property type="entry name" value="URB1_N"/>
</dbReference>
<accession>A0A7D9HGP6</accession>
<feature type="domain" description="URB1 N-terminal" evidence="1">
    <location>
        <begin position="41"/>
        <end position="317"/>
    </location>
</feature>
<dbReference type="PANTHER" id="PTHR13500">
    <property type="entry name" value="NUCLEOLAR PRERIBOSOMAL-ASSOCIATED PROTEIN 1"/>
    <property type="match status" value="1"/>
</dbReference>
<proteinExistence type="predicted"/>
<evidence type="ECO:0000259" key="1">
    <source>
        <dbReference type="Pfam" id="PF11707"/>
    </source>
</evidence>
<keyword evidence="4" id="KW-1185">Reference proteome</keyword>
<sequence length="1665" mass="190322">MKIVKNYLQSTMKGERLEDLIVLSTEKDLTDTIDLNVEIVVEILEVIILQLAEDDMRTKSRAPVIVSRLLNNHRKLVYHCLSSASPARVTMAVLKLLTAIVMHGPVLAREMLTAFDFSHKMFGALVNRRDTKEVVDVRTCFTKFVLSFFVTGDPPLVQQVLQIKGFATSILKNLHKDSAEVIHLTLSTLLTKIVQNRSILKKTKILLFTSYSLSQLARLYTYEDDSSIRERIHVFLLELCTSQHGIAFENKLGIISVKSNNPVLLRFLQSLPKALDDDLLIELIIRILQNSQDLISPFLSGYQMALDPRNSKQWLNNFIFVIKIYFHLPMPRSIFKNPAISSDRISSSRLLTVVCPENVKRSIVTRGLQGKTDTSVHFNQILKFYCHEKDCSITDMTRELLDKFLVETGVCKSNKAEVSIWLHNMLDDCIDDRNVVINFFEKVYCRLASDPFDLVDDVVESVHAATVTRSYLTKDGVMRSMPFTPVVPCALKLFACSVKDIERQSGKAENLDILARYLNIVLLNILEVQNDPRPLCSIIVKILAPDDMTSYPLHTGLLLDYITHWSAEVNRGDLQKFSKSLKHLQKTEQTNQILSLPPRQFMKHITLSEVTFVVNYLKCNPVSLFDSENSTKFLSILGELPCSLIVRQLLMFVMKYWEPGTAILDNTALWDTFKVLVDATLAAARKGDFESWERTVSATLYFANNVVDMYLENSANQPIFLEIARAITEILRITFEKAREMSVSCNEMDLDDDVRDYVDHDITGSNVGKNNVVDDDVTNNDITSDDVMGDAINNDIIHEDVVSVLDKTCELKSRDKTIENDREMLARLMKMAFEHDIFRNLLYCQTEKDSPGLNYVSKIMSDCTAELMRDFREEIIQEKDCEYLNSYILRISQAVKQDAFGGQIADVKLPYNVSSTCLLKIFHQSFPAQVLNEILQAFLTIPKEQFIEIRDCPGEEESVLNRKGETLIQVMECFADREGNHFDDLISSEVSDGILDLLMSINCQRCDEIIATFVTKYSELSVTVLSAVLNHSLKQVTSVRIQTAVLVICQKAELLTQLEDWLLNCVDRKLRRKGERRVKFLESESEWNTLLPLLLFYVSTAGKEQNAGHSEESEKCLRYIRALSWPKLTEWLLEQKNVAGSNDCSKMMCLLLDGDETDHDLIRDLFAETVVKEHFLKLNLYQLETVDCILQYILRQSSNEKDQKICRTTFVYACMQRLIGLMKNEKGQDPLRLKILHYLDIYGKESLRFKKIETFSVEDFVNVTNTFVKSALRFCFTCSQTLHVLGVLIKGIYESCSSELLLLPSDLYQFILNHSKFLDIFLGNTDALEENNTKEALVDLLQTVVDLEPKCCETSHLFLILGAYSAKLNLTDQKLLRLLFTCEANLGDVALGSSVLWGEAAIEAYQAGKNGPATLWHEHSITQVLDLLDSKLLVQSAKHFPQHKPLQPDRCEDFGWDSQFYDPSFLLPTFSLFLAPGYEVNCRRFIESSALAYTISALTSHEKEIRQVAYQILSRFQQHLSPARFREKQQVAHLLHYFQNGITEADCRISSLMTSFMARVLHIFFYPEDPLYPSVNSYMLQKAFMDVRDVPLFLSHLNNSDLAYRTERTWLLHLILDGLRDSMDYYICKKFHVFQQLFTLYNSAVADKAIQVSLSEFQEASLGNS</sequence>
<gene>
    <name evidence="3" type="ORF">PACLA_8A047393</name>
</gene>
<evidence type="ECO:0000259" key="2">
    <source>
        <dbReference type="Pfam" id="PF16201"/>
    </source>
</evidence>
<dbReference type="PANTHER" id="PTHR13500:SF0">
    <property type="entry name" value="NUCLEOLAR PRE-RIBOSOMAL-ASSOCIATED PROTEIN 1"/>
    <property type="match status" value="1"/>
</dbReference>
<dbReference type="InterPro" id="IPR039844">
    <property type="entry name" value="URB1"/>
</dbReference>
<dbReference type="InterPro" id="IPR032436">
    <property type="entry name" value="URB1_C"/>
</dbReference>
<dbReference type="OrthoDB" id="72892at2759"/>
<comment type="caution">
    <text evidence="3">The sequence shown here is derived from an EMBL/GenBank/DDBJ whole genome shotgun (WGS) entry which is preliminary data.</text>
</comment>
<evidence type="ECO:0000313" key="4">
    <source>
        <dbReference type="Proteomes" id="UP001152795"/>
    </source>
</evidence>
<reference evidence="3" key="1">
    <citation type="submission" date="2020-04" db="EMBL/GenBank/DDBJ databases">
        <authorList>
            <person name="Alioto T."/>
            <person name="Alioto T."/>
            <person name="Gomez Garrido J."/>
        </authorList>
    </citation>
    <scope>NUCLEOTIDE SEQUENCE</scope>
    <source>
        <strain evidence="3">A484AB</strain>
    </source>
</reference>
<dbReference type="Pfam" id="PF11707">
    <property type="entry name" value="Npa1"/>
    <property type="match status" value="1"/>
</dbReference>
<name>A0A7D9HGP6_PARCT</name>
<dbReference type="GO" id="GO:0005730">
    <property type="term" value="C:nucleolus"/>
    <property type="evidence" value="ECO:0007669"/>
    <property type="project" value="TreeGrafter"/>
</dbReference>
<organism evidence="3 4">
    <name type="scientific">Paramuricea clavata</name>
    <name type="common">Red gorgonian</name>
    <name type="synonym">Violescent sea-whip</name>
    <dbReference type="NCBI Taxonomy" id="317549"/>
    <lineage>
        <taxon>Eukaryota</taxon>
        <taxon>Metazoa</taxon>
        <taxon>Cnidaria</taxon>
        <taxon>Anthozoa</taxon>
        <taxon>Octocorallia</taxon>
        <taxon>Malacalcyonacea</taxon>
        <taxon>Plexauridae</taxon>
        <taxon>Paramuricea</taxon>
    </lineage>
</organism>
<dbReference type="Pfam" id="PF16201">
    <property type="entry name" value="NopRA1"/>
    <property type="match status" value="1"/>
</dbReference>
<dbReference type="GO" id="GO:0000466">
    <property type="term" value="P:maturation of 5.8S rRNA from tricistronic rRNA transcript (SSU-rRNA, 5.8S rRNA, LSU-rRNA)"/>
    <property type="evidence" value="ECO:0007669"/>
    <property type="project" value="TreeGrafter"/>
</dbReference>
<protein>
    <submittedName>
        <fullName evidence="3">Uncharacterized protein</fullName>
    </submittedName>
</protein>
<dbReference type="GO" id="GO:0000463">
    <property type="term" value="P:maturation of LSU-rRNA from tricistronic rRNA transcript (SSU-rRNA, 5.8S rRNA, LSU-rRNA)"/>
    <property type="evidence" value="ECO:0007669"/>
    <property type="project" value="TreeGrafter"/>
</dbReference>
<evidence type="ECO:0000313" key="3">
    <source>
        <dbReference type="EMBL" id="CAB3982085.1"/>
    </source>
</evidence>
<dbReference type="EMBL" id="CACRXK020000463">
    <property type="protein sequence ID" value="CAB3982085.1"/>
    <property type="molecule type" value="Genomic_DNA"/>
</dbReference>
<feature type="domain" description="URB1 C-terminal" evidence="2">
    <location>
        <begin position="1491"/>
        <end position="1655"/>
    </location>
</feature>
<dbReference type="Proteomes" id="UP001152795">
    <property type="component" value="Unassembled WGS sequence"/>
</dbReference>